<proteinExistence type="predicted"/>
<reference evidence="1 2" key="1">
    <citation type="submission" date="2021-05" db="EMBL/GenBank/DDBJ databases">
        <title>Novel Bacillus species.</title>
        <authorList>
            <person name="Liu G."/>
        </authorList>
    </citation>
    <scope>NUCLEOTIDE SEQUENCE [LARGE SCALE GENOMIC DNA]</scope>
    <source>
        <strain evidence="1 2">FJAT-49732</strain>
    </source>
</reference>
<sequence length="144" mass="16502">MLTYSDVVKFNPHTRGVKVNTLVYRTLTFDSSIQQAKGLFIGSKRDGNLLRAIGNGAISVIWPKDIPLPDYTPNDFPVIFVDDSIEAMVKLVHKYTEKMTMKKRGDATIMIITKQDLQNDRMYDEIFGLLDKHLVCMEMENEDK</sequence>
<keyword evidence="2" id="KW-1185">Reference proteome</keyword>
<dbReference type="InterPro" id="IPR035911">
    <property type="entry name" value="MurE/MurF_N"/>
</dbReference>
<gene>
    <name evidence="1" type="ORF">KHA93_04250</name>
</gene>
<accession>A0A942TJX9</accession>
<dbReference type="AlphaFoldDB" id="A0A942TJX9"/>
<evidence type="ECO:0000313" key="2">
    <source>
        <dbReference type="Proteomes" id="UP000682713"/>
    </source>
</evidence>
<comment type="caution">
    <text evidence="1">The sequence shown here is derived from an EMBL/GenBank/DDBJ whole genome shotgun (WGS) entry which is preliminary data.</text>
</comment>
<dbReference type="EMBL" id="JAGYPJ010000001">
    <property type="protein sequence ID" value="MBS4198863.1"/>
    <property type="molecule type" value="Genomic_DNA"/>
</dbReference>
<dbReference type="RefSeq" id="WP_213109586.1">
    <property type="nucleotide sequence ID" value="NZ_JAGYPJ010000001.1"/>
</dbReference>
<evidence type="ECO:0000313" key="1">
    <source>
        <dbReference type="EMBL" id="MBS4198863.1"/>
    </source>
</evidence>
<protein>
    <submittedName>
        <fullName evidence="1">Uncharacterized protein</fullName>
    </submittedName>
</protein>
<organism evidence="1 2">
    <name type="scientific">Lederbergia citrisecunda</name>
    <dbReference type="NCBI Taxonomy" id="2833583"/>
    <lineage>
        <taxon>Bacteria</taxon>
        <taxon>Bacillati</taxon>
        <taxon>Bacillota</taxon>
        <taxon>Bacilli</taxon>
        <taxon>Bacillales</taxon>
        <taxon>Bacillaceae</taxon>
        <taxon>Lederbergia</taxon>
    </lineage>
</organism>
<dbReference type="SUPFAM" id="SSF63418">
    <property type="entry name" value="MurE/MurF N-terminal domain"/>
    <property type="match status" value="1"/>
</dbReference>
<dbReference type="Proteomes" id="UP000682713">
    <property type="component" value="Unassembled WGS sequence"/>
</dbReference>
<name>A0A942TJX9_9BACI</name>